<gene>
    <name evidence="1" type="ORF">RRG08_009611</name>
</gene>
<accession>A0AAE0XTF7</accession>
<protein>
    <submittedName>
        <fullName evidence="1">Uncharacterized protein</fullName>
    </submittedName>
</protein>
<comment type="caution">
    <text evidence="1">The sequence shown here is derived from an EMBL/GenBank/DDBJ whole genome shotgun (WGS) entry which is preliminary data.</text>
</comment>
<dbReference type="Proteomes" id="UP001283361">
    <property type="component" value="Unassembled WGS sequence"/>
</dbReference>
<organism evidence="1 2">
    <name type="scientific">Elysia crispata</name>
    <name type="common">lettuce slug</name>
    <dbReference type="NCBI Taxonomy" id="231223"/>
    <lineage>
        <taxon>Eukaryota</taxon>
        <taxon>Metazoa</taxon>
        <taxon>Spiralia</taxon>
        <taxon>Lophotrochozoa</taxon>
        <taxon>Mollusca</taxon>
        <taxon>Gastropoda</taxon>
        <taxon>Heterobranchia</taxon>
        <taxon>Euthyneura</taxon>
        <taxon>Panpulmonata</taxon>
        <taxon>Sacoglossa</taxon>
        <taxon>Placobranchoidea</taxon>
        <taxon>Plakobranchidae</taxon>
        <taxon>Elysia</taxon>
    </lineage>
</organism>
<proteinExistence type="predicted"/>
<reference evidence="1" key="1">
    <citation type="journal article" date="2023" name="G3 (Bethesda)">
        <title>A reference genome for the long-term kleptoplast-retaining sea slug Elysia crispata morphotype clarki.</title>
        <authorList>
            <person name="Eastman K.E."/>
            <person name="Pendleton A.L."/>
            <person name="Shaikh M.A."/>
            <person name="Suttiyut T."/>
            <person name="Ogas R."/>
            <person name="Tomko P."/>
            <person name="Gavelis G."/>
            <person name="Widhalm J.R."/>
            <person name="Wisecaver J.H."/>
        </authorList>
    </citation>
    <scope>NUCLEOTIDE SEQUENCE</scope>
    <source>
        <strain evidence="1">ECLA1</strain>
    </source>
</reference>
<sequence>MSRTQLLLSSTDSSVFSTQAASSDGRMDSTARQRATVENIWERSATVIATVTTTPRSVLLSGDLTRNVGTIRDRHSYCYYNTSLRSAVR</sequence>
<dbReference type="EMBL" id="JAWDGP010007625">
    <property type="protein sequence ID" value="KAK3711022.1"/>
    <property type="molecule type" value="Genomic_DNA"/>
</dbReference>
<dbReference type="AlphaFoldDB" id="A0AAE0XTF7"/>
<evidence type="ECO:0000313" key="1">
    <source>
        <dbReference type="EMBL" id="KAK3711022.1"/>
    </source>
</evidence>
<evidence type="ECO:0000313" key="2">
    <source>
        <dbReference type="Proteomes" id="UP001283361"/>
    </source>
</evidence>
<keyword evidence="2" id="KW-1185">Reference proteome</keyword>
<name>A0AAE0XTF7_9GAST</name>